<evidence type="ECO:0000313" key="1">
    <source>
        <dbReference type="EMBL" id="SVB49408.1"/>
    </source>
</evidence>
<proteinExistence type="predicted"/>
<protein>
    <submittedName>
        <fullName evidence="1">Uncharacterized protein</fullName>
    </submittedName>
</protein>
<reference evidence="1" key="1">
    <citation type="submission" date="2018-05" db="EMBL/GenBank/DDBJ databases">
        <authorList>
            <person name="Lanie J.A."/>
            <person name="Ng W.-L."/>
            <person name="Kazmierczak K.M."/>
            <person name="Andrzejewski T.M."/>
            <person name="Davidsen T.M."/>
            <person name="Wayne K.J."/>
            <person name="Tettelin H."/>
            <person name="Glass J.I."/>
            <person name="Rusch D."/>
            <person name="Podicherti R."/>
            <person name="Tsui H.-C.T."/>
            <person name="Winkler M.E."/>
        </authorList>
    </citation>
    <scope>NUCLEOTIDE SEQUENCE</scope>
</reference>
<dbReference type="EMBL" id="UINC01044234">
    <property type="protein sequence ID" value="SVB49408.1"/>
    <property type="molecule type" value="Genomic_DNA"/>
</dbReference>
<sequence length="47" mass="5311">MFNVLATIDGKPNDPTIAAQPDRRNILKVKGNIIFKQRGMSSCIYFK</sequence>
<accession>A0A382EFB4</accession>
<gene>
    <name evidence="1" type="ORF">METZ01_LOCUS202262</name>
</gene>
<organism evidence="1">
    <name type="scientific">marine metagenome</name>
    <dbReference type="NCBI Taxonomy" id="408172"/>
    <lineage>
        <taxon>unclassified sequences</taxon>
        <taxon>metagenomes</taxon>
        <taxon>ecological metagenomes</taxon>
    </lineage>
</organism>
<name>A0A382EFB4_9ZZZZ</name>
<dbReference type="AlphaFoldDB" id="A0A382EFB4"/>